<evidence type="ECO:0000259" key="7">
    <source>
        <dbReference type="Pfam" id="PF17917"/>
    </source>
</evidence>
<evidence type="ECO:0000256" key="6">
    <source>
        <dbReference type="ARBA" id="ARBA00022918"/>
    </source>
</evidence>
<evidence type="ECO:0000256" key="3">
    <source>
        <dbReference type="ARBA" id="ARBA00022722"/>
    </source>
</evidence>
<keyword evidence="6" id="KW-0695">RNA-directed DNA polymerase</keyword>
<gene>
    <name evidence="8" type="ORF">RFULGI_LOCUS19864</name>
</gene>
<feature type="non-terminal residue" evidence="8">
    <location>
        <position position="1"/>
    </location>
</feature>
<organism evidence="8 9">
    <name type="scientific">Racocetra fulgida</name>
    <dbReference type="NCBI Taxonomy" id="60492"/>
    <lineage>
        <taxon>Eukaryota</taxon>
        <taxon>Fungi</taxon>
        <taxon>Fungi incertae sedis</taxon>
        <taxon>Mucoromycota</taxon>
        <taxon>Glomeromycotina</taxon>
        <taxon>Glomeromycetes</taxon>
        <taxon>Diversisporales</taxon>
        <taxon>Gigasporaceae</taxon>
        <taxon>Racocetra</taxon>
    </lineage>
</organism>
<dbReference type="AlphaFoldDB" id="A0A9N9KFK1"/>
<evidence type="ECO:0000256" key="5">
    <source>
        <dbReference type="ARBA" id="ARBA00022801"/>
    </source>
</evidence>
<dbReference type="InterPro" id="IPR041373">
    <property type="entry name" value="RT_RNaseH"/>
</dbReference>
<dbReference type="GO" id="GO:0004519">
    <property type="term" value="F:endonuclease activity"/>
    <property type="evidence" value="ECO:0007669"/>
    <property type="project" value="UniProtKB-KW"/>
</dbReference>
<evidence type="ECO:0000256" key="4">
    <source>
        <dbReference type="ARBA" id="ARBA00022759"/>
    </source>
</evidence>
<proteinExistence type="predicted"/>
<dbReference type="EMBL" id="CAJVPZ010104229">
    <property type="protein sequence ID" value="CAG8823730.1"/>
    <property type="molecule type" value="Genomic_DNA"/>
</dbReference>
<sequence>HIIAYASRSLNSAEINYSPTKIEYLAAVWGMEYFRSYIYFRSFELITDHSALRWLLNQPNPNKQVTRWIQRIADYPYTVIHQK</sequence>
<dbReference type="GO" id="GO:0003964">
    <property type="term" value="F:RNA-directed DNA polymerase activity"/>
    <property type="evidence" value="ECO:0007669"/>
    <property type="project" value="UniProtKB-KW"/>
</dbReference>
<comment type="caution">
    <text evidence="8">The sequence shown here is derived from an EMBL/GenBank/DDBJ whole genome shotgun (WGS) entry which is preliminary data.</text>
</comment>
<dbReference type="OrthoDB" id="2204395at2759"/>
<feature type="non-terminal residue" evidence="8">
    <location>
        <position position="83"/>
    </location>
</feature>
<keyword evidence="4" id="KW-0255">Endonuclease</keyword>
<dbReference type="PANTHER" id="PTHR37984:SF11">
    <property type="entry name" value="INTEGRASE CATALYTIC DOMAIN-CONTAINING PROTEIN"/>
    <property type="match status" value="1"/>
</dbReference>
<keyword evidence="9" id="KW-1185">Reference proteome</keyword>
<protein>
    <submittedName>
        <fullName evidence="8">9241_t:CDS:1</fullName>
    </submittedName>
</protein>
<dbReference type="InterPro" id="IPR043502">
    <property type="entry name" value="DNA/RNA_pol_sf"/>
</dbReference>
<keyword evidence="2" id="KW-0548">Nucleotidyltransferase</keyword>
<dbReference type="PANTHER" id="PTHR37984">
    <property type="entry name" value="PROTEIN CBG26694"/>
    <property type="match status" value="1"/>
</dbReference>
<keyword evidence="3" id="KW-0540">Nuclease</keyword>
<dbReference type="GO" id="GO:0016787">
    <property type="term" value="F:hydrolase activity"/>
    <property type="evidence" value="ECO:0007669"/>
    <property type="project" value="UniProtKB-KW"/>
</dbReference>
<evidence type="ECO:0000313" key="8">
    <source>
        <dbReference type="EMBL" id="CAG8823730.1"/>
    </source>
</evidence>
<feature type="domain" description="Reverse transcriptase RNase H-like" evidence="7">
    <location>
        <begin position="1"/>
        <end position="75"/>
    </location>
</feature>
<name>A0A9N9KFK1_9GLOM</name>
<dbReference type="Pfam" id="PF17917">
    <property type="entry name" value="RT_RNaseH"/>
    <property type="match status" value="1"/>
</dbReference>
<evidence type="ECO:0000256" key="2">
    <source>
        <dbReference type="ARBA" id="ARBA00022695"/>
    </source>
</evidence>
<evidence type="ECO:0000313" key="9">
    <source>
        <dbReference type="Proteomes" id="UP000789396"/>
    </source>
</evidence>
<dbReference type="SUPFAM" id="SSF56672">
    <property type="entry name" value="DNA/RNA polymerases"/>
    <property type="match status" value="1"/>
</dbReference>
<evidence type="ECO:0000256" key="1">
    <source>
        <dbReference type="ARBA" id="ARBA00022679"/>
    </source>
</evidence>
<keyword evidence="1" id="KW-0808">Transferase</keyword>
<keyword evidence="5" id="KW-0378">Hydrolase</keyword>
<dbReference type="InterPro" id="IPR050951">
    <property type="entry name" value="Retrovirus_Pol_polyprotein"/>
</dbReference>
<dbReference type="Proteomes" id="UP000789396">
    <property type="component" value="Unassembled WGS sequence"/>
</dbReference>
<dbReference type="CDD" id="cd09274">
    <property type="entry name" value="RNase_HI_RT_Ty3"/>
    <property type="match status" value="1"/>
</dbReference>
<accession>A0A9N9KFK1</accession>
<reference evidence="8" key="1">
    <citation type="submission" date="2021-06" db="EMBL/GenBank/DDBJ databases">
        <authorList>
            <person name="Kallberg Y."/>
            <person name="Tangrot J."/>
            <person name="Rosling A."/>
        </authorList>
    </citation>
    <scope>NUCLEOTIDE SEQUENCE</scope>
    <source>
        <strain evidence="8">IN212</strain>
    </source>
</reference>